<evidence type="ECO:0000259" key="3">
    <source>
        <dbReference type="PROSITE" id="PS51186"/>
    </source>
</evidence>
<dbReference type="NCBIfam" id="NF005840">
    <property type="entry name" value="PRK07757.1"/>
    <property type="match status" value="1"/>
</dbReference>
<dbReference type="AlphaFoldDB" id="A0A4U8YNF7"/>
<dbReference type="EMBL" id="CAADHO010000003">
    <property type="protein sequence ID" value="VFQ44749.1"/>
    <property type="molecule type" value="Genomic_DNA"/>
</dbReference>
<dbReference type="InterPro" id="IPR000182">
    <property type="entry name" value="GNAT_dom"/>
</dbReference>
<proteinExistence type="predicted"/>
<organism evidence="4 5">
    <name type="scientific">Desulfoluna butyratoxydans</name>
    <dbReference type="NCBI Taxonomy" id="231438"/>
    <lineage>
        <taxon>Bacteria</taxon>
        <taxon>Pseudomonadati</taxon>
        <taxon>Thermodesulfobacteriota</taxon>
        <taxon>Desulfobacteria</taxon>
        <taxon>Desulfobacterales</taxon>
        <taxon>Desulfolunaceae</taxon>
        <taxon>Desulfoluna</taxon>
    </lineage>
</organism>
<protein>
    <submittedName>
        <fullName evidence="4">Acyl-coa n-acyltransferase</fullName>
    </submittedName>
</protein>
<feature type="domain" description="N-acetyltransferase" evidence="3">
    <location>
        <begin position="30"/>
        <end position="181"/>
    </location>
</feature>
<sequence>METSPFPTLCLRARQFLDQRTTFIILGYRPMIRKATIQDIKQIHALLSEYGNRGELLSRPLSELYDHVRDFFVYEDREAGIIGCGALQFCWEDLAEVRSLAVHPDHTGKGIGKMLAQSALDEAVAFGIKDIFTLTYRPGFFEKMGFGIIDRSELPLKIWSDCITCVKFPDCDEIAMRRHLDEHRK</sequence>
<dbReference type="InterPro" id="IPR045039">
    <property type="entry name" value="NSI-like"/>
</dbReference>
<keyword evidence="5" id="KW-1185">Reference proteome</keyword>
<dbReference type="GO" id="GO:0005737">
    <property type="term" value="C:cytoplasm"/>
    <property type="evidence" value="ECO:0007669"/>
    <property type="project" value="TreeGrafter"/>
</dbReference>
<gene>
    <name evidence="4" type="ORF">MSL71_24050</name>
</gene>
<dbReference type="CDD" id="cd04301">
    <property type="entry name" value="NAT_SF"/>
    <property type="match status" value="1"/>
</dbReference>
<keyword evidence="2 4" id="KW-0012">Acyltransferase</keyword>
<evidence type="ECO:0000256" key="2">
    <source>
        <dbReference type="ARBA" id="ARBA00023315"/>
    </source>
</evidence>
<dbReference type="GO" id="GO:0008080">
    <property type="term" value="F:N-acetyltransferase activity"/>
    <property type="evidence" value="ECO:0007669"/>
    <property type="project" value="InterPro"/>
</dbReference>
<accession>A0A4U8YNF7</accession>
<dbReference type="PROSITE" id="PS51186">
    <property type="entry name" value="GNAT"/>
    <property type="match status" value="1"/>
</dbReference>
<name>A0A4U8YNF7_9BACT</name>
<dbReference type="Pfam" id="PF00583">
    <property type="entry name" value="Acetyltransf_1"/>
    <property type="match status" value="1"/>
</dbReference>
<evidence type="ECO:0000313" key="4">
    <source>
        <dbReference type="EMBL" id="VFQ44749.1"/>
    </source>
</evidence>
<dbReference type="SUPFAM" id="SSF55729">
    <property type="entry name" value="Acyl-CoA N-acyltransferases (Nat)"/>
    <property type="match status" value="1"/>
</dbReference>
<reference evidence="4 5" key="1">
    <citation type="submission" date="2019-03" db="EMBL/GenBank/DDBJ databases">
        <authorList>
            <person name="Nijsse B."/>
        </authorList>
    </citation>
    <scope>NUCLEOTIDE SEQUENCE [LARGE SCALE GENOMIC DNA]</scope>
    <source>
        <strain evidence="4">Desulfoluna butyratoxydans MSL71</strain>
    </source>
</reference>
<dbReference type="PANTHER" id="PTHR43626">
    <property type="entry name" value="ACYL-COA N-ACYLTRANSFERASE"/>
    <property type="match status" value="1"/>
</dbReference>
<evidence type="ECO:0000256" key="1">
    <source>
        <dbReference type="ARBA" id="ARBA00022679"/>
    </source>
</evidence>
<dbReference type="Gene3D" id="3.40.630.30">
    <property type="match status" value="1"/>
</dbReference>
<dbReference type="PANTHER" id="PTHR43626:SF4">
    <property type="entry name" value="GCN5-RELATED N-ACETYLTRANSFERASE 2, CHLOROPLASTIC"/>
    <property type="match status" value="1"/>
</dbReference>
<keyword evidence="1 4" id="KW-0808">Transferase</keyword>
<dbReference type="InterPro" id="IPR016181">
    <property type="entry name" value="Acyl_CoA_acyltransferase"/>
</dbReference>
<evidence type="ECO:0000313" key="5">
    <source>
        <dbReference type="Proteomes" id="UP000507962"/>
    </source>
</evidence>
<dbReference type="Proteomes" id="UP000507962">
    <property type="component" value="Unassembled WGS sequence"/>
</dbReference>